<evidence type="ECO:0000256" key="3">
    <source>
        <dbReference type="ARBA" id="ARBA00016090"/>
    </source>
</evidence>
<dbReference type="AlphaFoldDB" id="A0A9D2L7J3"/>
<keyword evidence="5 10" id="KW-0808">Transferase</keyword>
<dbReference type="GO" id="GO:0006002">
    <property type="term" value="P:fructose 6-phosphate metabolic process"/>
    <property type="evidence" value="ECO:0007669"/>
    <property type="project" value="TreeGrafter"/>
</dbReference>
<evidence type="ECO:0000259" key="9">
    <source>
        <dbReference type="PROSITE" id="PS51464"/>
    </source>
</evidence>
<dbReference type="EC" id="2.6.1.16" evidence="2"/>
<feature type="domain" description="SIS" evidence="9">
    <location>
        <begin position="457"/>
        <end position="598"/>
    </location>
</feature>
<dbReference type="InterPro" id="IPR047084">
    <property type="entry name" value="GFAT_N"/>
</dbReference>
<dbReference type="Pfam" id="PF13522">
    <property type="entry name" value="GATase_6"/>
    <property type="match status" value="1"/>
</dbReference>
<dbReference type="InterPro" id="IPR035466">
    <property type="entry name" value="GlmS/AgaS_SIS"/>
</dbReference>
<dbReference type="InterPro" id="IPR029055">
    <property type="entry name" value="Ntn_hydrolases_N"/>
</dbReference>
<dbReference type="PANTHER" id="PTHR10937">
    <property type="entry name" value="GLUCOSAMINE--FRUCTOSE-6-PHOSPHATE AMINOTRANSFERASE, ISOMERIZING"/>
    <property type="match status" value="1"/>
</dbReference>
<dbReference type="InterPro" id="IPR046348">
    <property type="entry name" value="SIS_dom_sf"/>
</dbReference>
<dbReference type="InterPro" id="IPR035490">
    <property type="entry name" value="GlmS/FrlB_SIS"/>
</dbReference>
<sequence length="608" mass="67109">MCGIIGYTGPLEAKRILLDGLAGLEYRGYDSAGIAYFDEHFQINLVKTVGKVAALREKVEKLSDVSHCGIGHTRWATHGGVTCENAHPHQYHQVTLIHNGIIENYHQLTSEYHLEGTLKSQTDSEVAAGVLDSLYTACGRDPLEAIRQFETRLKGSYGFCILFSDRPGEIYALRSVSPLVASYTPSGSMVASDLTALIAYTKSYFVVPEHCIVRLTPYKVRVYDMDLNRVEPEFLEINWNIDAAMKNGFPHFMLKEIHEQPEALKNTILPRITRGLPDFSSDGIDDSLFLSCDSIQVVACGTAMHAGMVARSLIEPLLRIPVTVSVASEFRYEEPLIHEKTLTLVISQSGETIDTLAALRLAKSMGSKTLAIVNVKGSTIARESNYVLYTHAGPEIAVASTKAYTVQLAALYMICCRMAYVRGIYSEEQAETFLKDLLDAIPAMEAMIRQKEEIRRLVTHLISKQDTFFIGRGMDYAFSLEGALKLKEISYIHAEAYAAGELKHGTIALITKDVPVIAIATQDRIFAKTISNVREVKARGAFVILLAKESAVVDSEIANVRISIPDLADEFTVFPIAAVLQLIAYYASVGKNLDVDQPRNLAKSVTVE</sequence>
<dbReference type="Proteomes" id="UP000886804">
    <property type="component" value="Unassembled WGS sequence"/>
</dbReference>
<dbReference type="GO" id="GO:0004360">
    <property type="term" value="F:glutamine-fructose-6-phosphate transaminase (isomerizing) activity"/>
    <property type="evidence" value="ECO:0007669"/>
    <property type="project" value="UniProtKB-EC"/>
</dbReference>
<gene>
    <name evidence="10" type="primary">glmS</name>
    <name evidence="10" type="ORF">H9716_06320</name>
</gene>
<name>A0A9D2L7J3_9FIRM</name>
<evidence type="ECO:0000313" key="11">
    <source>
        <dbReference type="Proteomes" id="UP000886804"/>
    </source>
</evidence>
<dbReference type="GO" id="GO:0006047">
    <property type="term" value="P:UDP-N-acetylglucosamine metabolic process"/>
    <property type="evidence" value="ECO:0007669"/>
    <property type="project" value="TreeGrafter"/>
</dbReference>
<dbReference type="InterPro" id="IPR001347">
    <property type="entry name" value="SIS_dom"/>
</dbReference>
<dbReference type="NCBIfam" id="TIGR01135">
    <property type="entry name" value="glmS"/>
    <property type="match status" value="1"/>
</dbReference>
<dbReference type="PANTHER" id="PTHR10937:SF0">
    <property type="entry name" value="GLUTAMINE--FRUCTOSE-6-PHOSPHATE TRANSAMINASE (ISOMERIZING)"/>
    <property type="match status" value="1"/>
</dbReference>
<dbReference type="CDD" id="cd05008">
    <property type="entry name" value="SIS_GlmS_GlmD_1"/>
    <property type="match status" value="1"/>
</dbReference>
<evidence type="ECO:0000256" key="6">
    <source>
        <dbReference type="ARBA" id="ARBA00022737"/>
    </source>
</evidence>
<organism evidence="10 11">
    <name type="scientific">Candidatus Enterocloster faecavium</name>
    <dbReference type="NCBI Taxonomy" id="2838560"/>
    <lineage>
        <taxon>Bacteria</taxon>
        <taxon>Bacillati</taxon>
        <taxon>Bacillota</taxon>
        <taxon>Clostridia</taxon>
        <taxon>Lachnospirales</taxon>
        <taxon>Lachnospiraceae</taxon>
        <taxon>Enterocloster</taxon>
    </lineage>
</organism>
<evidence type="ECO:0000256" key="5">
    <source>
        <dbReference type="ARBA" id="ARBA00022679"/>
    </source>
</evidence>
<keyword evidence="4 10" id="KW-0032">Aminotransferase</keyword>
<keyword evidence="7" id="KW-0315">Glutamine amidotransferase</keyword>
<reference evidence="10" key="1">
    <citation type="journal article" date="2021" name="PeerJ">
        <title>Extensive microbial diversity within the chicken gut microbiome revealed by metagenomics and culture.</title>
        <authorList>
            <person name="Gilroy R."/>
            <person name="Ravi A."/>
            <person name="Getino M."/>
            <person name="Pursley I."/>
            <person name="Horton D.L."/>
            <person name="Alikhan N.F."/>
            <person name="Baker D."/>
            <person name="Gharbi K."/>
            <person name="Hall N."/>
            <person name="Watson M."/>
            <person name="Adriaenssens E.M."/>
            <person name="Foster-Nyarko E."/>
            <person name="Jarju S."/>
            <person name="Secka A."/>
            <person name="Antonio M."/>
            <person name="Oren A."/>
            <person name="Chaudhuri R.R."/>
            <person name="La Ragione R."/>
            <person name="Hildebrand F."/>
            <person name="Pallen M.J."/>
        </authorList>
    </citation>
    <scope>NUCLEOTIDE SEQUENCE</scope>
    <source>
        <strain evidence="10">CHK188-4685</strain>
    </source>
</reference>
<dbReference type="CDD" id="cd05009">
    <property type="entry name" value="SIS_GlmS_GlmD_2"/>
    <property type="match status" value="1"/>
</dbReference>
<evidence type="ECO:0000256" key="7">
    <source>
        <dbReference type="ARBA" id="ARBA00022962"/>
    </source>
</evidence>
<dbReference type="InterPro" id="IPR005855">
    <property type="entry name" value="GFAT"/>
</dbReference>
<dbReference type="GO" id="GO:0005829">
    <property type="term" value="C:cytosol"/>
    <property type="evidence" value="ECO:0007669"/>
    <property type="project" value="TreeGrafter"/>
</dbReference>
<dbReference type="Gene3D" id="3.40.50.10490">
    <property type="entry name" value="Glucose-6-phosphate isomerase like protein, domain 1"/>
    <property type="match status" value="2"/>
</dbReference>
<dbReference type="CDD" id="cd00714">
    <property type="entry name" value="GFAT"/>
    <property type="match status" value="1"/>
</dbReference>
<evidence type="ECO:0000313" key="10">
    <source>
        <dbReference type="EMBL" id="HJB07468.1"/>
    </source>
</evidence>
<dbReference type="EMBL" id="DWYS01000075">
    <property type="protein sequence ID" value="HJB07468.1"/>
    <property type="molecule type" value="Genomic_DNA"/>
</dbReference>
<keyword evidence="6" id="KW-0677">Repeat</keyword>
<dbReference type="InterPro" id="IPR017932">
    <property type="entry name" value="GATase_2_dom"/>
</dbReference>
<dbReference type="GO" id="GO:0006487">
    <property type="term" value="P:protein N-linked glycosylation"/>
    <property type="evidence" value="ECO:0007669"/>
    <property type="project" value="TreeGrafter"/>
</dbReference>
<protein>
    <recommendedName>
        <fullName evidence="3">Glutamine--fructose-6-phosphate aminotransferase [isomerizing]</fullName>
        <ecNumber evidence="2">2.6.1.16</ecNumber>
    </recommendedName>
</protein>
<dbReference type="PROSITE" id="PS51464">
    <property type="entry name" value="SIS"/>
    <property type="match status" value="2"/>
</dbReference>
<dbReference type="GO" id="GO:0097367">
    <property type="term" value="F:carbohydrate derivative binding"/>
    <property type="evidence" value="ECO:0007669"/>
    <property type="project" value="InterPro"/>
</dbReference>
<proteinExistence type="predicted"/>
<evidence type="ECO:0000256" key="2">
    <source>
        <dbReference type="ARBA" id="ARBA00012916"/>
    </source>
</evidence>
<dbReference type="SUPFAM" id="SSF56235">
    <property type="entry name" value="N-terminal nucleophile aminohydrolases (Ntn hydrolases)"/>
    <property type="match status" value="1"/>
</dbReference>
<evidence type="ECO:0000259" key="8">
    <source>
        <dbReference type="PROSITE" id="PS51278"/>
    </source>
</evidence>
<dbReference type="Pfam" id="PF01380">
    <property type="entry name" value="SIS"/>
    <property type="match status" value="2"/>
</dbReference>
<dbReference type="SUPFAM" id="SSF53697">
    <property type="entry name" value="SIS domain"/>
    <property type="match status" value="1"/>
</dbReference>
<feature type="domain" description="SIS" evidence="9">
    <location>
        <begin position="284"/>
        <end position="424"/>
    </location>
</feature>
<dbReference type="Gene3D" id="3.60.20.10">
    <property type="entry name" value="Glutamine Phosphoribosylpyrophosphate, subunit 1, domain 1"/>
    <property type="match status" value="1"/>
</dbReference>
<dbReference type="FunFam" id="3.40.50.10490:FF:000001">
    <property type="entry name" value="Glutamine--fructose-6-phosphate aminotransferase [isomerizing]"/>
    <property type="match status" value="1"/>
</dbReference>
<reference evidence="10" key="2">
    <citation type="submission" date="2021-04" db="EMBL/GenBank/DDBJ databases">
        <authorList>
            <person name="Gilroy R."/>
        </authorList>
    </citation>
    <scope>NUCLEOTIDE SEQUENCE</scope>
    <source>
        <strain evidence="10">CHK188-4685</strain>
    </source>
</reference>
<feature type="domain" description="Glutamine amidotransferase type-2" evidence="8">
    <location>
        <begin position="2"/>
        <end position="226"/>
    </location>
</feature>
<comment type="catalytic activity">
    <reaction evidence="1">
        <text>D-fructose 6-phosphate + L-glutamine = D-glucosamine 6-phosphate + L-glutamate</text>
        <dbReference type="Rhea" id="RHEA:13237"/>
        <dbReference type="ChEBI" id="CHEBI:29985"/>
        <dbReference type="ChEBI" id="CHEBI:58359"/>
        <dbReference type="ChEBI" id="CHEBI:58725"/>
        <dbReference type="ChEBI" id="CHEBI:61527"/>
        <dbReference type="EC" id="2.6.1.16"/>
    </reaction>
</comment>
<evidence type="ECO:0000256" key="1">
    <source>
        <dbReference type="ARBA" id="ARBA00001031"/>
    </source>
</evidence>
<dbReference type="PROSITE" id="PS51278">
    <property type="entry name" value="GATASE_TYPE_2"/>
    <property type="match status" value="1"/>
</dbReference>
<dbReference type="NCBIfam" id="NF001484">
    <property type="entry name" value="PRK00331.1"/>
    <property type="match status" value="1"/>
</dbReference>
<evidence type="ECO:0000256" key="4">
    <source>
        <dbReference type="ARBA" id="ARBA00022576"/>
    </source>
</evidence>
<comment type="caution">
    <text evidence="10">The sequence shown here is derived from an EMBL/GenBank/DDBJ whole genome shotgun (WGS) entry which is preliminary data.</text>
</comment>
<accession>A0A9D2L7J3</accession>